<evidence type="ECO:0000256" key="4">
    <source>
        <dbReference type="ARBA" id="ARBA00022833"/>
    </source>
</evidence>
<evidence type="ECO:0000256" key="5">
    <source>
        <dbReference type="SAM" id="Phobius"/>
    </source>
</evidence>
<feature type="transmembrane region" description="Helical" evidence="5">
    <location>
        <begin position="230"/>
        <end position="251"/>
    </location>
</feature>
<dbReference type="Proteomes" id="UP000263642">
    <property type="component" value="Unassembled WGS sequence"/>
</dbReference>
<dbReference type="EMBL" id="DQAY01000041">
    <property type="protein sequence ID" value="HCO22641.1"/>
    <property type="molecule type" value="Genomic_DNA"/>
</dbReference>
<keyword evidence="4" id="KW-0862">Zinc</keyword>
<evidence type="ECO:0000313" key="7">
    <source>
        <dbReference type="Proteomes" id="UP000263642"/>
    </source>
</evidence>
<keyword evidence="5" id="KW-0472">Membrane</keyword>
<evidence type="ECO:0000256" key="3">
    <source>
        <dbReference type="ARBA" id="ARBA00022475"/>
    </source>
</evidence>
<dbReference type="GO" id="GO:0005886">
    <property type="term" value="C:plasma membrane"/>
    <property type="evidence" value="ECO:0007669"/>
    <property type="project" value="UniProtKB-SubCell"/>
</dbReference>
<accession>A0A3D3R1A9</accession>
<dbReference type="GO" id="GO:0005385">
    <property type="term" value="F:zinc ion transmembrane transporter activity"/>
    <property type="evidence" value="ECO:0007669"/>
    <property type="project" value="TreeGrafter"/>
</dbReference>
<protein>
    <submittedName>
        <fullName evidence="6">Divalent cation transporter</fullName>
    </submittedName>
</protein>
<keyword evidence="3" id="KW-1003">Cell membrane</keyword>
<evidence type="ECO:0000313" key="6">
    <source>
        <dbReference type="EMBL" id="HCO22641.1"/>
    </source>
</evidence>
<comment type="subcellular location">
    <subcellularLocation>
        <location evidence="1">Cell membrane</location>
        <topology evidence="1">Multi-pass membrane protein</topology>
    </subcellularLocation>
</comment>
<feature type="transmembrane region" description="Helical" evidence="5">
    <location>
        <begin position="84"/>
        <end position="104"/>
    </location>
</feature>
<gene>
    <name evidence="6" type="ORF">DIT97_06085</name>
</gene>
<proteinExistence type="inferred from homology"/>
<dbReference type="PANTHER" id="PTHR11040:SF211">
    <property type="entry name" value="ZINC TRANSPORTER ZIP11"/>
    <property type="match status" value="1"/>
</dbReference>
<dbReference type="AlphaFoldDB" id="A0A3D3R1A9"/>
<keyword evidence="5" id="KW-1133">Transmembrane helix</keyword>
<feature type="transmembrane region" description="Helical" evidence="5">
    <location>
        <begin position="57"/>
        <end position="78"/>
    </location>
</feature>
<reference evidence="6 7" key="1">
    <citation type="journal article" date="2018" name="Nat. Biotechnol.">
        <title>A standardized bacterial taxonomy based on genome phylogeny substantially revises the tree of life.</title>
        <authorList>
            <person name="Parks D.H."/>
            <person name="Chuvochina M."/>
            <person name="Waite D.W."/>
            <person name="Rinke C."/>
            <person name="Skarshewski A."/>
            <person name="Chaumeil P.A."/>
            <person name="Hugenholtz P."/>
        </authorList>
    </citation>
    <scope>NUCLEOTIDE SEQUENCE [LARGE SCALE GENOMIC DNA]</scope>
    <source>
        <strain evidence="6">UBA9375</strain>
    </source>
</reference>
<sequence>MSLCQRFFISEGFTLTGVLEVIVLTTLAGVTIPVGGFLARIEHIHPQWLDDEFRHSVIAFGGGVLLAAVALVLVPEGIAELPPWIASLAILSGGICFMFTDIYLAKHRSSAAQLLAMLLDFVPESMALGASFANNSQSVGLLLAILIGLQNLPEGFNAYRELDSSSTMKKSAILPGFCLLVLLGPVSGLTGYYLLALFPRLVGLIMLFAAGGILYLTFQDIAPQAQIKQRWAPSLGAVVGFVFGLIAQMVIA</sequence>
<feature type="transmembrane region" description="Helical" evidence="5">
    <location>
        <begin position="171"/>
        <end position="195"/>
    </location>
</feature>
<comment type="caution">
    <text evidence="6">The sequence shown here is derived from an EMBL/GenBank/DDBJ whole genome shotgun (WGS) entry which is preliminary data.</text>
</comment>
<feature type="transmembrane region" description="Helical" evidence="5">
    <location>
        <begin position="201"/>
        <end position="218"/>
    </location>
</feature>
<dbReference type="PANTHER" id="PTHR11040">
    <property type="entry name" value="ZINC/IRON TRANSPORTER"/>
    <property type="match status" value="1"/>
</dbReference>
<evidence type="ECO:0000256" key="2">
    <source>
        <dbReference type="ARBA" id="ARBA00006939"/>
    </source>
</evidence>
<keyword evidence="5" id="KW-0812">Transmembrane</keyword>
<evidence type="ECO:0000256" key="1">
    <source>
        <dbReference type="ARBA" id="ARBA00004651"/>
    </source>
</evidence>
<name>A0A3D3R1A9_9PLAN</name>
<organism evidence="6 7">
    <name type="scientific">Gimesia maris</name>
    <dbReference type="NCBI Taxonomy" id="122"/>
    <lineage>
        <taxon>Bacteria</taxon>
        <taxon>Pseudomonadati</taxon>
        <taxon>Planctomycetota</taxon>
        <taxon>Planctomycetia</taxon>
        <taxon>Planctomycetales</taxon>
        <taxon>Planctomycetaceae</taxon>
        <taxon>Gimesia</taxon>
    </lineage>
</organism>
<comment type="similarity">
    <text evidence="2">Belongs to the ZIP transporter (TC 2.A.5) family.</text>
</comment>
<feature type="transmembrane region" description="Helical" evidence="5">
    <location>
        <begin position="12"/>
        <end position="37"/>
    </location>
</feature>